<sequence length="247" mass="27414">MQWLPVAREVSPGLLTNEDPRLRGAWHPVALTGELPCDVTLLGSRYSLVSREGVLHVQPEPWAVTERWGLVWIAPEEPRTELFLDADTADRTSVGAWLPPVRTPASADVELSEFMHARTFGAAEENQIPRYAVSTGPDGFKSADDRGATYVYRAPFQLLLRLEEPDAVRTILFFAQPETLTSTRVYTKLLLHGVADPGPEVVAREVAVLAEDLEVHRAMRQLLSPHDHADLLGVTLRRILADFVNGP</sequence>
<dbReference type="OrthoDB" id="5243643at2"/>
<protein>
    <submittedName>
        <fullName evidence="1">Rieske (2Fe-2S) iron-sulfur domain-containing protein</fullName>
    </submittedName>
</protein>
<evidence type="ECO:0000313" key="1">
    <source>
        <dbReference type="EMBL" id="AGZ43499.1"/>
    </source>
</evidence>
<dbReference type="PATRIC" id="fig|1246995.3.peg.5307"/>
<proteinExistence type="predicted"/>
<accession>U5W2Z0</accession>
<dbReference type="EMBL" id="CP006272">
    <property type="protein sequence ID" value="AGZ43499.1"/>
    <property type="molecule type" value="Genomic_DNA"/>
</dbReference>
<dbReference type="STRING" id="1246995.AFR_26185"/>
<evidence type="ECO:0000313" key="2">
    <source>
        <dbReference type="Proteomes" id="UP000017746"/>
    </source>
</evidence>
<dbReference type="RefSeq" id="WP_023364259.1">
    <property type="nucleotide sequence ID" value="NC_022657.1"/>
</dbReference>
<dbReference type="AlphaFoldDB" id="U5W2Z0"/>
<dbReference type="SUPFAM" id="SSF55961">
    <property type="entry name" value="Bet v1-like"/>
    <property type="match status" value="1"/>
</dbReference>
<name>U5W2Z0_9ACTN</name>
<gene>
    <name evidence="1" type="ORF">AFR_26185</name>
</gene>
<dbReference type="eggNOG" id="COG4638">
    <property type="taxonomic scope" value="Bacteria"/>
</dbReference>
<dbReference type="Proteomes" id="UP000017746">
    <property type="component" value="Chromosome"/>
</dbReference>
<dbReference type="KEGG" id="afs:AFR_26185"/>
<organism evidence="1 2">
    <name type="scientific">Actinoplanes friuliensis DSM 7358</name>
    <dbReference type="NCBI Taxonomy" id="1246995"/>
    <lineage>
        <taxon>Bacteria</taxon>
        <taxon>Bacillati</taxon>
        <taxon>Actinomycetota</taxon>
        <taxon>Actinomycetes</taxon>
        <taxon>Micromonosporales</taxon>
        <taxon>Micromonosporaceae</taxon>
        <taxon>Actinoplanes</taxon>
    </lineage>
</organism>
<dbReference type="HOGENOM" id="CLU_1122721_0_0_11"/>
<reference evidence="1 2" key="1">
    <citation type="journal article" date="2014" name="J. Biotechnol.">
        <title>Complete genome sequence of the actinobacterium Actinoplanes friuliensis HAG 010964, producer of the lipopeptide antibiotic friulimycin.</title>
        <authorList>
            <person name="Ruckert C."/>
            <person name="Szczepanowski R."/>
            <person name="Albersmeier A."/>
            <person name="Goesmann A."/>
            <person name="Fischer N."/>
            <person name="Steinkamper A."/>
            <person name="Puhler A."/>
            <person name="Biener R."/>
            <person name="Schwartz D."/>
            <person name="Kalinowski J."/>
        </authorList>
    </citation>
    <scope>NUCLEOTIDE SEQUENCE [LARGE SCALE GENOMIC DNA]</scope>
    <source>
        <strain evidence="1 2">DSM 7358</strain>
    </source>
</reference>
<keyword evidence="2" id="KW-1185">Reference proteome</keyword>